<name>A0A1L3GH94_SYNAC</name>
<dbReference type="GO" id="GO:0043565">
    <property type="term" value="F:sequence-specific DNA binding"/>
    <property type="evidence" value="ECO:0007669"/>
    <property type="project" value="TreeGrafter"/>
</dbReference>
<gene>
    <name evidence="1" type="ORF">A7E75_10020</name>
</gene>
<dbReference type="InterPro" id="IPR036515">
    <property type="entry name" value="Transposase_17_sf"/>
</dbReference>
<dbReference type="PANTHER" id="PTHR36966:SF1">
    <property type="entry name" value="REP-ASSOCIATED TYROSINE TRANSPOSASE"/>
    <property type="match status" value="1"/>
</dbReference>
<dbReference type="STRING" id="29542.A6070_04020"/>
<dbReference type="PANTHER" id="PTHR36966">
    <property type="entry name" value="REP-ASSOCIATED TYROSINE TRANSPOSASE"/>
    <property type="match status" value="1"/>
</dbReference>
<dbReference type="EMBL" id="CP015518">
    <property type="protein sequence ID" value="APG25312.1"/>
    <property type="molecule type" value="Genomic_DNA"/>
</dbReference>
<keyword evidence="2" id="KW-1185">Reference proteome</keyword>
<accession>A0A1L3GH94</accession>
<dbReference type="Gene3D" id="3.30.70.1290">
    <property type="entry name" value="Transposase IS200-like"/>
    <property type="match status" value="1"/>
</dbReference>
<dbReference type="KEGG" id="pace:A6070_04020"/>
<sequence length="127" mass="15149">MDEYSIMPNHFHGILRIVGADPCVRLADKANPSVRTSVQWFKTMTLAAYMRGVNNYGWPRFAGRLWQRNYYERIIRNDDELQHIRRYIESNPARWASDKENPDNWQFRGRCDVFCRNGQEEFSGRLC</sequence>
<dbReference type="SUPFAM" id="SSF143422">
    <property type="entry name" value="Transposase IS200-like"/>
    <property type="match status" value="1"/>
</dbReference>
<dbReference type="AlphaFoldDB" id="A0A1L3GH94"/>
<dbReference type="GO" id="GO:0004803">
    <property type="term" value="F:transposase activity"/>
    <property type="evidence" value="ECO:0007669"/>
    <property type="project" value="InterPro"/>
</dbReference>
<dbReference type="RefSeq" id="WP_072287162.1">
    <property type="nucleotide sequence ID" value="NZ_CP015518.1"/>
</dbReference>
<dbReference type="Proteomes" id="UP000182264">
    <property type="component" value="Chromosome"/>
</dbReference>
<evidence type="ECO:0000313" key="1">
    <source>
        <dbReference type="EMBL" id="APG25312.1"/>
    </source>
</evidence>
<dbReference type="InterPro" id="IPR052715">
    <property type="entry name" value="RAYT_transposase"/>
</dbReference>
<proteinExistence type="predicted"/>
<reference evidence="1 2" key="1">
    <citation type="journal article" date="2017" name="Genome Announc.">
        <title>Complete Genome Sequences of Two Acetylene-Fermenting Pelobacter acetylenicus Strains.</title>
        <authorList>
            <person name="Sutton J.M."/>
            <person name="Baesman S.M."/>
            <person name="Fierst J.L."/>
            <person name="Poret-Peterson A.T."/>
            <person name="Oremland R.S."/>
            <person name="Dunlap D.S."/>
            <person name="Akob D.M."/>
        </authorList>
    </citation>
    <scope>NUCLEOTIDE SEQUENCE [LARGE SCALE GENOMIC DNA]</scope>
    <source>
        <strain evidence="1 2">DSM 3247</strain>
    </source>
</reference>
<dbReference type="GO" id="GO:0006313">
    <property type="term" value="P:DNA transposition"/>
    <property type="evidence" value="ECO:0007669"/>
    <property type="project" value="InterPro"/>
</dbReference>
<protein>
    <submittedName>
        <fullName evidence="1">Uncharacterized protein</fullName>
    </submittedName>
</protein>
<evidence type="ECO:0000313" key="2">
    <source>
        <dbReference type="Proteomes" id="UP000182264"/>
    </source>
</evidence>
<organism evidence="1 2">
    <name type="scientific">Syntrophotalea acetylenica</name>
    <name type="common">Pelobacter acetylenicus</name>
    <dbReference type="NCBI Taxonomy" id="29542"/>
    <lineage>
        <taxon>Bacteria</taxon>
        <taxon>Pseudomonadati</taxon>
        <taxon>Thermodesulfobacteriota</taxon>
        <taxon>Desulfuromonadia</taxon>
        <taxon>Desulfuromonadales</taxon>
        <taxon>Syntrophotaleaceae</taxon>
        <taxon>Syntrophotalea</taxon>
    </lineage>
</organism>